<protein>
    <submittedName>
        <fullName evidence="2">Methylesterase</fullName>
    </submittedName>
</protein>
<evidence type="ECO:0000313" key="2">
    <source>
        <dbReference type="EMBL" id="ARO49586.1"/>
    </source>
</evidence>
<dbReference type="PANTHER" id="PTHR43194">
    <property type="entry name" value="HYDROLASE ALPHA/BETA FOLD FAMILY"/>
    <property type="match status" value="1"/>
</dbReference>
<dbReference type="InterPro" id="IPR000073">
    <property type="entry name" value="AB_hydrolase_1"/>
</dbReference>
<dbReference type="Pfam" id="PF00561">
    <property type="entry name" value="Abhydrolase_1"/>
    <property type="match status" value="1"/>
</dbReference>
<proteinExistence type="predicted"/>
<dbReference type="SUPFAM" id="SSF53474">
    <property type="entry name" value="alpha/beta-Hydrolases"/>
    <property type="match status" value="1"/>
</dbReference>
<dbReference type="GO" id="GO:0003824">
    <property type="term" value="F:catalytic activity"/>
    <property type="evidence" value="ECO:0007669"/>
    <property type="project" value="UniProtKB-ARBA"/>
</dbReference>
<dbReference type="AlphaFoldDB" id="A0A1W6R592"/>
<dbReference type="Gene3D" id="3.40.50.1820">
    <property type="entry name" value="alpha/beta hydrolase"/>
    <property type="match status" value="1"/>
</dbReference>
<name>A0A1W6R592_STRSQ</name>
<dbReference type="InterPro" id="IPR029058">
    <property type="entry name" value="AB_hydrolase_fold"/>
</dbReference>
<sequence length="269" mass="29280">MLEAIHHVRHPGTGPTVLFVPGLGMTSHSFAPVVAALGPDHDVVTVDLRGHGDGPHPPLGWTLQDAAADLAQVIELLDLRDVTLVGWSLGATVTYNYLDRYGTDRVSRLVSVEMSPHLLREEGWEHAAFGGLDAAGALQATQQQWTDPDTYLTALIENCFASGSDPEPALLRPLLTESLKTSRLALLALWSGVLTQDWRERIGALTLPTLLVHGARSRIFPTEVGKWLLGALPDARLEMFAHSGHAPFLEETDRFVRVLRDFVGGTARP</sequence>
<organism evidence="2">
    <name type="scientific">Streptomyces sp</name>
    <dbReference type="NCBI Taxonomy" id="1931"/>
    <lineage>
        <taxon>Bacteria</taxon>
        <taxon>Bacillati</taxon>
        <taxon>Actinomycetota</taxon>
        <taxon>Actinomycetes</taxon>
        <taxon>Kitasatosporales</taxon>
        <taxon>Streptomycetaceae</taxon>
        <taxon>Streptomyces</taxon>
    </lineage>
</organism>
<gene>
    <name evidence="2" type="primary">belR</name>
</gene>
<dbReference type="InterPro" id="IPR050228">
    <property type="entry name" value="Carboxylesterase_BioH"/>
</dbReference>
<accession>A0A1W6R592</accession>
<dbReference type="PANTHER" id="PTHR43194:SF2">
    <property type="entry name" value="PEROXISOMAL MEMBRANE PROTEIN LPX1"/>
    <property type="match status" value="1"/>
</dbReference>
<reference evidence="2" key="1">
    <citation type="journal article" date="2017" name="Angew. Chem. Int. Ed. Engl.">
        <title>Biosynthesis of the beta-Lactone Proteasome Inhibitors Belactosin and Cystargolide.</title>
        <authorList>
            <person name="Wolf F."/>
            <person name="Bauer J.S."/>
            <person name="Bendel T.M."/>
            <person name="Kulik A."/>
            <person name="Kalinowski J."/>
            <person name="Gross H."/>
            <person name="Kaysser L."/>
        </authorList>
    </citation>
    <scope>NUCLEOTIDE SEQUENCE</scope>
    <source>
        <strain evidence="2">UCK 14</strain>
    </source>
</reference>
<feature type="domain" description="AB hydrolase-1" evidence="1">
    <location>
        <begin position="15"/>
        <end position="251"/>
    </location>
</feature>
<dbReference type="EMBL" id="KY249118">
    <property type="protein sequence ID" value="ARO49586.1"/>
    <property type="molecule type" value="Genomic_DNA"/>
</dbReference>
<evidence type="ECO:0000259" key="1">
    <source>
        <dbReference type="Pfam" id="PF00561"/>
    </source>
</evidence>